<feature type="transmembrane region" description="Helical" evidence="19">
    <location>
        <begin position="126"/>
        <end position="148"/>
    </location>
</feature>
<dbReference type="InterPro" id="IPR036412">
    <property type="entry name" value="HAD-like_sf"/>
</dbReference>
<dbReference type="CDD" id="cd00371">
    <property type="entry name" value="HMA"/>
    <property type="match status" value="1"/>
</dbReference>
<dbReference type="EC" id="7.2.2.8" evidence="3"/>
<evidence type="ECO:0000256" key="15">
    <source>
        <dbReference type="ARBA" id="ARBA00023008"/>
    </source>
</evidence>
<accession>A0ABQ6NUN8</accession>
<keyword evidence="9 19" id="KW-0547">Nucleotide-binding</keyword>
<dbReference type="Gene3D" id="3.30.70.100">
    <property type="match status" value="1"/>
</dbReference>
<evidence type="ECO:0000256" key="16">
    <source>
        <dbReference type="ARBA" id="ARBA00023065"/>
    </source>
</evidence>
<evidence type="ECO:0000256" key="13">
    <source>
        <dbReference type="ARBA" id="ARBA00022967"/>
    </source>
</evidence>
<reference evidence="21 22" key="1">
    <citation type="submission" date="2023-05" db="EMBL/GenBank/DDBJ databases">
        <title>Draft genome of Paenibacillus sp. CCS26.</title>
        <authorList>
            <person name="Akita H."/>
            <person name="Shinto Y."/>
            <person name="Kimura Z."/>
        </authorList>
    </citation>
    <scope>NUCLEOTIDE SEQUENCE [LARGE SCALE GENOMIC DNA]</scope>
    <source>
        <strain evidence="21 22">CCS26</strain>
    </source>
</reference>
<sequence>MDEKGITIDLSVQGMSCTACAARIEKNVGKMPGVEAVAVSYSARTAWVQYKPGMIEPSAIMQQIAKLGFKADLPENAKEGFEKERSRLRLRLIISMILTAPLLSAMVQHLAPFARIELPELLTNPWLQLVLATVIQFVIGLPFYIGAYHAIRSRATNMDVLVATGTSAAYLYSHFLVFNADRTALYAHEVPLYFETSAVVITAVLLGKFIEASVTSRAQQDASGYSKLLNTVVKVERAGVEMEIKTEFVRENDYVLVPAGQIIPVDGVITNGESEINESLLTGESVPLAKRPGDQVWAGTRNESSSLRIRTTAAGYATMLSRIVDLVRQAQRSKSLIQRQVDAVSAWFVPAMLLLSLGTFVIWVTAVDPGNWTTAFRCAVAVVLAACPCALGLATPISLVVASGRLAKRGIVVKEAGALERLAQLDMLVLDKTGTLTEGKPKIGSMHVTQGSKQGLLRLAAAVEANSTHPLAVAIRAEAVQTGLVPPAATDFSYTTGKGVEALVEQRRIGIGNAGFAALKKWGIGSPTIQRFAEERQKLGETVLYVADNNRVIGAISFIDAVKAFAKPAVTQLRKAGVTVVLATGDHPAPALSAAQTAGIDSSKVYANMLPEDKLELVERLKEQDYKVGMAGDGWNDAPALAAADVGLAMGDGTDAALTAGHITLLQPRMTAIPEALLISRLTVRNVRQNLTFAFIYNALIIPFAACGMLQPWMAGTAMAFSSVSVVGNAIRLGASLRRAAGQF</sequence>
<dbReference type="SFLD" id="SFLDS00003">
    <property type="entry name" value="Haloacid_Dehalogenase"/>
    <property type="match status" value="1"/>
</dbReference>
<keyword evidence="11 19" id="KW-0067">ATP-binding</keyword>
<dbReference type="PANTHER" id="PTHR43520:SF5">
    <property type="entry name" value="CATION-TRANSPORTING P-TYPE ATPASE-RELATED"/>
    <property type="match status" value="1"/>
</dbReference>
<dbReference type="CDD" id="cd02094">
    <property type="entry name" value="P-type_ATPase_Cu-like"/>
    <property type="match status" value="1"/>
</dbReference>
<keyword evidence="16" id="KW-0406">Ion transport</keyword>
<dbReference type="Proteomes" id="UP001285921">
    <property type="component" value="Unassembled WGS sequence"/>
</dbReference>
<evidence type="ECO:0000256" key="6">
    <source>
        <dbReference type="ARBA" id="ARBA00022553"/>
    </source>
</evidence>
<dbReference type="InterPro" id="IPR008250">
    <property type="entry name" value="ATPase_P-typ_transduc_dom_A_sf"/>
</dbReference>
<dbReference type="InterPro" id="IPR017969">
    <property type="entry name" value="Heavy-metal-associated_CS"/>
</dbReference>
<keyword evidence="14 19" id="KW-1133">Transmembrane helix</keyword>
<evidence type="ECO:0000256" key="8">
    <source>
        <dbReference type="ARBA" id="ARBA00022723"/>
    </source>
</evidence>
<dbReference type="PROSITE" id="PS00154">
    <property type="entry name" value="ATPASE_E1_E2"/>
    <property type="match status" value="1"/>
</dbReference>
<dbReference type="InterPro" id="IPR001757">
    <property type="entry name" value="P_typ_ATPase"/>
</dbReference>
<comment type="catalytic activity">
    <reaction evidence="18">
        <text>Cu(+)(in) + ATP + H2O = Cu(+)(out) + ADP + phosphate + H(+)</text>
        <dbReference type="Rhea" id="RHEA:25792"/>
        <dbReference type="ChEBI" id="CHEBI:15377"/>
        <dbReference type="ChEBI" id="CHEBI:15378"/>
        <dbReference type="ChEBI" id="CHEBI:30616"/>
        <dbReference type="ChEBI" id="CHEBI:43474"/>
        <dbReference type="ChEBI" id="CHEBI:49552"/>
        <dbReference type="ChEBI" id="CHEBI:456216"/>
        <dbReference type="EC" id="7.2.2.8"/>
    </reaction>
</comment>
<evidence type="ECO:0000313" key="22">
    <source>
        <dbReference type="Proteomes" id="UP001285921"/>
    </source>
</evidence>
<keyword evidence="15" id="KW-0186">Copper</keyword>
<dbReference type="InterPro" id="IPR006121">
    <property type="entry name" value="HMA_dom"/>
</dbReference>
<evidence type="ECO:0000256" key="12">
    <source>
        <dbReference type="ARBA" id="ARBA00022842"/>
    </source>
</evidence>
<dbReference type="InterPro" id="IPR027256">
    <property type="entry name" value="P-typ_ATPase_IB"/>
</dbReference>
<dbReference type="PRINTS" id="PR00119">
    <property type="entry name" value="CATATPASE"/>
</dbReference>
<evidence type="ECO:0000259" key="20">
    <source>
        <dbReference type="PROSITE" id="PS50846"/>
    </source>
</evidence>
<evidence type="ECO:0000256" key="19">
    <source>
        <dbReference type="RuleBase" id="RU362081"/>
    </source>
</evidence>
<dbReference type="SUPFAM" id="SSF81653">
    <property type="entry name" value="Calcium ATPase, transduction domain A"/>
    <property type="match status" value="1"/>
</dbReference>
<feature type="transmembrane region" description="Helical" evidence="19">
    <location>
        <begin position="160"/>
        <end position="178"/>
    </location>
</feature>
<dbReference type="InterPro" id="IPR023299">
    <property type="entry name" value="ATPase_P-typ_cyto_dom_N"/>
</dbReference>
<comment type="subcellular location">
    <subcellularLocation>
        <location evidence="1">Cell membrane</location>
        <topology evidence="1">Multi-pass membrane protein</topology>
    </subcellularLocation>
</comment>
<dbReference type="Pfam" id="PF00702">
    <property type="entry name" value="Hydrolase"/>
    <property type="match status" value="1"/>
</dbReference>
<feature type="transmembrane region" description="Helical" evidence="19">
    <location>
        <begin position="379"/>
        <end position="402"/>
    </location>
</feature>
<evidence type="ECO:0000256" key="9">
    <source>
        <dbReference type="ARBA" id="ARBA00022741"/>
    </source>
</evidence>
<keyword evidence="5 19" id="KW-1003">Cell membrane</keyword>
<name>A0ABQ6NUN8_9BACL</name>
<organism evidence="21 22">
    <name type="scientific">Paenibacillus glycanilyticus</name>
    <dbReference type="NCBI Taxonomy" id="126569"/>
    <lineage>
        <taxon>Bacteria</taxon>
        <taxon>Bacillati</taxon>
        <taxon>Bacillota</taxon>
        <taxon>Bacilli</taxon>
        <taxon>Bacillales</taxon>
        <taxon>Paenibacillaceae</taxon>
        <taxon>Paenibacillus</taxon>
    </lineage>
</organism>
<dbReference type="NCBIfam" id="TIGR01494">
    <property type="entry name" value="ATPase_P-type"/>
    <property type="match status" value="2"/>
</dbReference>
<feature type="transmembrane region" description="Helical" evidence="19">
    <location>
        <begin position="92"/>
        <end position="114"/>
    </location>
</feature>
<keyword evidence="7 19" id="KW-0812">Transmembrane</keyword>
<dbReference type="InterPro" id="IPR018303">
    <property type="entry name" value="ATPase_P-typ_P_site"/>
</dbReference>
<keyword evidence="4" id="KW-0813">Transport</keyword>
<dbReference type="SFLD" id="SFLDF00027">
    <property type="entry name" value="p-type_atpase"/>
    <property type="match status" value="1"/>
</dbReference>
<dbReference type="PRINTS" id="PR00120">
    <property type="entry name" value="HATPASE"/>
</dbReference>
<dbReference type="Gene3D" id="3.40.1110.10">
    <property type="entry name" value="Calcium-transporting ATPase, cytoplasmic domain N"/>
    <property type="match status" value="1"/>
</dbReference>
<keyword evidence="12" id="KW-0460">Magnesium</keyword>
<comment type="caution">
    <text evidence="21">The sequence shown here is derived from an EMBL/GenBank/DDBJ whole genome shotgun (WGS) entry which is preliminary data.</text>
</comment>
<dbReference type="SUPFAM" id="SSF56784">
    <property type="entry name" value="HAD-like"/>
    <property type="match status" value="1"/>
</dbReference>
<keyword evidence="22" id="KW-1185">Reference proteome</keyword>
<evidence type="ECO:0000256" key="18">
    <source>
        <dbReference type="ARBA" id="ARBA00049289"/>
    </source>
</evidence>
<proteinExistence type="inferred from homology"/>
<feature type="transmembrane region" description="Helical" evidence="19">
    <location>
        <begin position="691"/>
        <end position="711"/>
    </location>
</feature>
<dbReference type="InterPro" id="IPR023214">
    <property type="entry name" value="HAD_sf"/>
</dbReference>
<dbReference type="InterPro" id="IPR036163">
    <property type="entry name" value="HMA_dom_sf"/>
</dbReference>
<evidence type="ECO:0000256" key="11">
    <source>
        <dbReference type="ARBA" id="ARBA00022840"/>
    </source>
</evidence>
<dbReference type="Gene3D" id="2.70.150.10">
    <property type="entry name" value="Calcium-transporting ATPase, cytoplasmic transduction domain A"/>
    <property type="match status" value="1"/>
</dbReference>
<evidence type="ECO:0000256" key="7">
    <source>
        <dbReference type="ARBA" id="ARBA00022692"/>
    </source>
</evidence>
<keyword evidence="6" id="KW-0597">Phosphoprotein</keyword>
<dbReference type="PANTHER" id="PTHR43520">
    <property type="entry name" value="ATP7, ISOFORM B"/>
    <property type="match status" value="1"/>
</dbReference>
<feature type="domain" description="HMA" evidence="20">
    <location>
        <begin position="6"/>
        <end position="72"/>
    </location>
</feature>
<dbReference type="InterPro" id="IPR044492">
    <property type="entry name" value="P_typ_ATPase_HD_dom"/>
</dbReference>
<keyword evidence="8 19" id="KW-0479">Metal-binding</keyword>
<dbReference type="SUPFAM" id="SSF55008">
    <property type="entry name" value="HMA, heavy metal-associated domain"/>
    <property type="match status" value="1"/>
</dbReference>
<evidence type="ECO:0000256" key="4">
    <source>
        <dbReference type="ARBA" id="ARBA00022448"/>
    </source>
</evidence>
<dbReference type="NCBIfam" id="TIGR01511">
    <property type="entry name" value="ATPase-IB1_Cu"/>
    <property type="match status" value="1"/>
</dbReference>
<dbReference type="EMBL" id="BTCL01000027">
    <property type="protein sequence ID" value="GMK48229.1"/>
    <property type="molecule type" value="Genomic_DNA"/>
</dbReference>
<gene>
    <name evidence="21" type="ORF">PghCCS26_53590</name>
</gene>
<keyword evidence="17 19" id="KW-0472">Membrane</keyword>
<dbReference type="Pfam" id="PF00122">
    <property type="entry name" value="E1-E2_ATPase"/>
    <property type="match status" value="1"/>
</dbReference>
<feature type="transmembrane region" description="Helical" evidence="19">
    <location>
        <begin position="190"/>
        <end position="210"/>
    </location>
</feature>
<evidence type="ECO:0000256" key="5">
    <source>
        <dbReference type="ARBA" id="ARBA00022475"/>
    </source>
</evidence>
<dbReference type="InterPro" id="IPR059000">
    <property type="entry name" value="ATPase_P-type_domA"/>
</dbReference>
<dbReference type="InterPro" id="IPR023298">
    <property type="entry name" value="ATPase_P-typ_TM_dom_sf"/>
</dbReference>
<evidence type="ECO:0000256" key="3">
    <source>
        <dbReference type="ARBA" id="ARBA00012517"/>
    </source>
</evidence>
<dbReference type="PROSITE" id="PS50846">
    <property type="entry name" value="HMA_2"/>
    <property type="match status" value="1"/>
</dbReference>
<feature type="transmembrane region" description="Helical" evidence="19">
    <location>
        <begin position="344"/>
        <end position="367"/>
    </location>
</feature>
<evidence type="ECO:0000256" key="10">
    <source>
        <dbReference type="ARBA" id="ARBA00022796"/>
    </source>
</evidence>
<evidence type="ECO:0000256" key="17">
    <source>
        <dbReference type="ARBA" id="ARBA00023136"/>
    </source>
</evidence>
<evidence type="ECO:0000256" key="2">
    <source>
        <dbReference type="ARBA" id="ARBA00006024"/>
    </source>
</evidence>
<dbReference type="SUPFAM" id="SSF81665">
    <property type="entry name" value="Calcium ATPase, transmembrane domain M"/>
    <property type="match status" value="1"/>
</dbReference>
<evidence type="ECO:0000256" key="14">
    <source>
        <dbReference type="ARBA" id="ARBA00022989"/>
    </source>
</evidence>
<dbReference type="NCBIfam" id="TIGR01525">
    <property type="entry name" value="ATPase-IB_hvy"/>
    <property type="match status" value="1"/>
</dbReference>
<dbReference type="Pfam" id="PF00403">
    <property type="entry name" value="HMA"/>
    <property type="match status" value="1"/>
</dbReference>
<protein>
    <recommendedName>
        <fullName evidence="3">P-type Cu(+) transporter</fullName>
        <ecNumber evidence="3">7.2.2.8</ecNumber>
    </recommendedName>
</protein>
<keyword evidence="13" id="KW-1278">Translocase</keyword>
<dbReference type="Gene3D" id="3.40.50.1000">
    <property type="entry name" value="HAD superfamily/HAD-like"/>
    <property type="match status" value="1"/>
</dbReference>
<evidence type="ECO:0000313" key="21">
    <source>
        <dbReference type="EMBL" id="GMK48229.1"/>
    </source>
</evidence>
<dbReference type="RefSeq" id="WP_317981940.1">
    <property type="nucleotide sequence ID" value="NZ_BTCL01000027.1"/>
</dbReference>
<dbReference type="SFLD" id="SFLDG00002">
    <property type="entry name" value="C1.7:_P-type_atpase_like"/>
    <property type="match status" value="1"/>
</dbReference>
<dbReference type="PROSITE" id="PS01047">
    <property type="entry name" value="HMA_1"/>
    <property type="match status" value="1"/>
</dbReference>
<keyword evidence="10" id="KW-0187">Copper transport</keyword>
<comment type="similarity">
    <text evidence="2 19">Belongs to the cation transport ATPase (P-type) (TC 3.A.3) family. Type IB subfamily.</text>
</comment>
<evidence type="ECO:0000256" key="1">
    <source>
        <dbReference type="ARBA" id="ARBA00004651"/>
    </source>
</evidence>